<evidence type="ECO:0000256" key="1">
    <source>
        <dbReference type="SAM" id="MobiDB-lite"/>
    </source>
</evidence>
<name>A0A316V7I5_9BASI</name>
<dbReference type="OrthoDB" id="10436609at2759"/>
<keyword evidence="3" id="KW-1185">Reference proteome</keyword>
<accession>A0A316V7I5</accession>
<sequence>MSEHTQNQSPKVITTNLRDEDFLSEHLGQLLVRQPMSPKSPASSQHDLPTDYAKGPTSMRRHTSQTQMAKSKSRNSASSIYATLGATTPEVTSPGCDDLFNSFFSTPKPAVKQQSAETKSTTRTNPASVSMSTSFGRKQKPERRPLSRTNSDKDSSASLSSFSQQQFPPSTSRRTSESTTTQPSNESGELEQSAPETPPEGVALAPISSCDESEDDSQSNSSSIPASSSASFGFQQYGTLTAPNEEEKWQIFKEGGVIEPPEAIEVNTIARKDVQNATLLPAQRPRASLGLSSHTSRYTSMTSSRFQSYRSTLSTVPTEMDIHNEENDFLMDSRRVKGTTAQVDKADATSIAKQLAARSNSVTLVPSGDDGRSFVFVSRDTEGGDPCPVRGLRRDGYTV</sequence>
<feature type="region of interest" description="Disordered" evidence="1">
    <location>
        <begin position="31"/>
        <end position="230"/>
    </location>
</feature>
<evidence type="ECO:0000313" key="2">
    <source>
        <dbReference type="EMBL" id="PWN33579.1"/>
    </source>
</evidence>
<dbReference type="Proteomes" id="UP000245771">
    <property type="component" value="Unassembled WGS sequence"/>
</dbReference>
<dbReference type="AlphaFoldDB" id="A0A316V7I5"/>
<dbReference type="RefSeq" id="XP_025353881.1">
    <property type="nucleotide sequence ID" value="XM_025502604.1"/>
</dbReference>
<dbReference type="EMBL" id="KZ819604">
    <property type="protein sequence ID" value="PWN33579.1"/>
    <property type="molecule type" value="Genomic_DNA"/>
</dbReference>
<dbReference type="GeneID" id="37024385"/>
<organism evidence="2 3">
    <name type="scientific">Meira miltonrushii</name>
    <dbReference type="NCBI Taxonomy" id="1280837"/>
    <lineage>
        <taxon>Eukaryota</taxon>
        <taxon>Fungi</taxon>
        <taxon>Dikarya</taxon>
        <taxon>Basidiomycota</taxon>
        <taxon>Ustilaginomycotina</taxon>
        <taxon>Exobasidiomycetes</taxon>
        <taxon>Exobasidiales</taxon>
        <taxon>Brachybasidiaceae</taxon>
        <taxon>Meira</taxon>
    </lineage>
</organism>
<feature type="compositionally biased region" description="Polar residues" evidence="1">
    <location>
        <begin position="112"/>
        <end position="136"/>
    </location>
</feature>
<feature type="compositionally biased region" description="Low complexity" evidence="1">
    <location>
        <begin position="156"/>
        <end position="184"/>
    </location>
</feature>
<feature type="region of interest" description="Disordered" evidence="1">
    <location>
        <begin position="376"/>
        <end position="399"/>
    </location>
</feature>
<dbReference type="InParanoid" id="A0A316V7I5"/>
<proteinExistence type="predicted"/>
<feature type="compositionally biased region" description="Low complexity" evidence="1">
    <location>
        <begin position="218"/>
        <end position="230"/>
    </location>
</feature>
<feature type="region of interest" description="Disordered" evidence="1">
    <location>
        <begin position="1"/>
        <end position="20"/>
    </location>
</feature>
<feature type="compositionally biased region" description="Basic and acidic residues" evidence="1">
    <location>
        <begin position="142"/>
        <end position="155"/>
    </location>
</feature>
<gene>
    <name evidence="2" type="ORF">FA14DRAFT_63528</name>
</gene>
<reference evidence="2 3" key="1">
    <citation type="journal article" date="2018" name="Mol. Biol. Evol.">
        <title>Broad Genomic Sampling Reveals a Smut Pathogenic Ancestry of the Fungal Clade Ustilaginomycotina.</title>
        <authorList>
            <person name="Kijpornyongpan T."/>
            <person name="Mondo S.J."/>
            <person name="Barry K."/>
            <person name="Sandor L."/>
            <person name="Lee J."/>
            <person name="Lipzen A."/>
            <person name="Pangilinan J."/>
            <person name="LaButti K."/>
            <person name="Hainaut M."/>
            <person name="Henrissat B."/>
            <person name="Grigoriev I.V."/>
            <person name="Spatafora J.W."/>
            <person name="Aime M.C."/>
        </authorList>
    </citation>
    <scope>NUCLEOTIDE SEQUENCE [LARGE SCALE GENOMIC DNA]</scope>
    <source>
        <strain evidence="2 3">MCA 3882</strain>
    </source>
</reference>
<protein>
    <submittedName>
        <fullName evidence="2">Uncharacterized protein</fullName>
    </submittedName>
</protein>
<feature type="compositionally biased region" description="Polar residues" evidence="1">
    <location>
        <begin position="64"/>
        <end position="91"/>
    </location>
</feature>
<feature type="compositionally biased region" description="Polar residues" evidence="1">
    <location>
        <begin position="1"/>
        <end position="16"/>
    </location>
</feature>
<evidence type="ECO:0000313" key="3">
    <source>
        <dbReference type="Proteomes" id="UP000245771"/>
    </source>
</evidence>